<dbReference type="AlphaFoldDB" id="M9RLN6"/>
<dbReference type="InterPro" id="IPR027417">
    <property type="entry name" value="P-loop_NTPase"/>
</dbReference>
<dbReference type="GO" id="GO:0008146">
    <property type="term" value="F:sulfotransferase activity"/>
    <property type="evidence" value="ECO:0007669"/>
    <property type="project" value="InterPro"/>
</dbReference>
<dbReference type="Pfam" id="PF03567">
    <property type="entry name" value="Sulfotransfer_2"/>
    <property type="match status" value="1"/>
</dbReference>
<reference evidence="1 2" key="1">
    <citation type="journal article" date="2013" name="PLoS ONE">
        <title>Poles Apart: Arctic and Antarctic Octadecabacter strains Share High Genome Plasticity and a New Type of Xanthorhodopsin.</title>
        <authorList>
            <person name="Vollmers J."/>
            <person name="Voget S."/>
            <person name="Dietrich S."/>
            <person name="Gollnow K."/>
            <person name="Smits M."/>
            <person name="Meyer K."/>
            <person name="Brinkhoff T."/>
            <person name="Simon M."/>
            <person name="Daniel R."/>
        </authorList>
    </citation>
    <scope>NUCLEOTIDE SEQUENCE [LARGE SCALE GENOMIC DNA]</scope>
    <source>
        <strain evidence="1 2">238</strain>
    </source>
</reference>
<keyword evidence="1" id="KW-0808">Transferase</keyword>
<proteinExistence type="predicted"/>
<dbReference type="eggNOG" id="ENOG5031MP1">
    <property type="taxonomic scope" value="Bacteria"/>
</dbReference>
<protein>
    <submittedName>
        <fullName evidence="1">Putative sulfotransferase family protein</fullName>
    </submittedName>
</protein>
<sequence>MPIVKISGKIVYFAHVPKCAGTAMEIYLTKAFGTLAFRDTKFHARTPGTRWTKGSPQHVDANAISTLFPSEFFDESFAVVRSPVTRLVSAFRFQRDVEALIGPDVTLAEWLTRVHRTRNRAPWQFDNHTRLMDDIVPQSARIFRLEDGLDAVVPRLQDIAGAEYSLPQTITPHNVTDKRLVFERKAIRPSSQRKMKSR</sequence>
<dbReference type="Proteomes" id="UP000004688">
    <property type="component" value="Chromosome"/>
</dbReference>
<dbReference type="OrthoDB" id="7444642at2"/>
<name>M9RLN6_9RHOB</name>
<dbReference type="EMBL" id="CP003742">
    <property type="protein sequence ID" value="AGI73092.1"/>
    <property type="molecule type" value="Genomic_DNA"/>
</dbReference>
<dbReference type="KEGG" id="oar:OA238_c30900"/>
<dbReference type="HOGENOM" id="CLU_1376936_0_0_5"/>
<organism evidence="1 2">
    <name type="scientific">Octadecabacter arcticus 238</name>
    <dbReference type="NCBI Taxonomy" id="391616"/>
    <lineage>
        <taxon>Bacteria</taxon>
        <taxon>Pseudomonadati</taxon>
        <taxon>Pseudomonadota</taxon>
        <taxon>Alphaproteobacteria</taxon>
        <taxon>Rhodobacterales</taxon>
        <taxon>Roseobacteraceae</taxon>
        <taxon>Octadecabacter</taxon>
    </lineage>
</organism>
<dbReference type="SUPFAM" id="SSF52540">
    <property type="entry name" value="P-loop containing nucleoside triphosphate hydrolases"/>
    <property type="match status" value="1"/>
</dbReference>
<dbReference type="Gene3D" id="3.40.50.300">
    <property type="entry name" value="P-loop containing nucleotide triphosphate hydrolases"/>
    <property type="match status" value="1"/>
</dbReference>
<dbReference type="STRING" id="391616.OA238_c30900"/>
<gene>
    <name evidence="1" type="ORF">OA238_c30900</name>
</gene>
<evidence type="ECO:0000313" key="1">
    <source>
        <dbReference type="EMBL" id="AGI73092.1"/>
    </source>
</evidence>
<accession>M9RLN6</accession>
<evidence type="ECO:0000313" key="2">
    <source>
        <dbReference type="Proteomes" id="UP000004688"/>
    </source>
</evidence>
<dbReference type="GO" id="GO:0016020">
    <property type="term" value="C:membrane"/>
    <property type="evidence" value="ECO:0007669"/>
    <property type="project" value="InterPro"/>
</dbReference>
<keyword evidence="2" id="KW-1185">Reference proteome</keyword>
<dbReference type="InterPro" id="IPR005331">
    <property type="entry name" value="Sulfotransferase"/>
</dbReference>
<dbReference type="RefSeq" id="WP_015496117.1">
    <property type="nucleotide sequence ID" value="NC_020908.1"/>
</dbReference>